<dbReference type="OMA" id="MFRYTRF"/>
<organism evidence="3 4">
    <name type="scientific">Methanopyrus kandleri</name>
    <dbReference type="NCBI Taxonomy" id="2320"/>
    <lineage>
        <taxon>Archaea</taxon>
        <taxon>Methanobacteriati</taxon>
        <taxon>Methanobacteriota</taxon>
        <taxon>Methanomada group</taxon>
        <taxon>Methanopyri</taxon>
        <taxon>Methanopyrales</taxon>
        <taxon>Methanopyraceae</taxon>
        <taxon>Methanopyrus</taxon>
    </lineage>
</organism>
<dbReference type="InterPro" id="IPR006111">
    <property type="entry name" value="Rpo6/Rpb6"/>
</dbReference>
<dbReference type="GO" id="GO:0003899">
    <property type="term" value="F:DNA-directed RNA polymerase activity"/>
    <property type="evidence" value="ECO:0007669"/>
    <property type="project" value="InterPro"/>
</dbReference>
<protein>
    <submittedName>
        <fullName evidence="3">DNA-directed RNA polymerase subunit K</fullName>
    </submittedName>
</protein>
<dbReference type="SMART" id="SM01409">
    <property type="entry name" value="RNA_pol_Rpb6"/>
    <property type="match status" value="1"/>
</dbReference>
<gene>
    <name evidence="3" type="ORF">HA336_07485</name>
</gene>
<dbReference type="Gene3D" id="3.90.940.10">
    <property type="match status" value="1"/>
</dbReference>
<dbReference type="GO" id="GO:0000428">
    <property type="term" value="C:DNA-directed RNA polymerase complex"/>
    <property type="evidence" value="ECO:0007669"/>
    <property type="project" value="UniProtKB-KW"/>
</dbReference>
<reference evidence="3" key="1">
    <citation type="journal article" date="2020" name="bioRxiv">
        <title>A rank-normalized archaeal taxonomy based on genome phylogeny resolves widespread incomplete and uneven classifications.</title>
        <authorList>
            <person name="Rinke C."/>
            <person name="Chuvochina M."/>
            <person name="Mussig A.J."/>
            <person name="Chaumeil P.-A."/>
            <person name="Waite D.W."/>
            <person name="Whitman W.B."/>
            <person name="Parks D.H."/>
            <person name="Hugenholtz P."/>
        </authorList>
    </citation>
    <scope>NUCLEOTIDE SEQUENCE</scope>
    <source>
        <strain evidence="3">UBA8853</strain>
    </source>
</reference>
<dbReference type="PANTHER" id="PTHR47227">
    <property type="entry name" value="DNA-DIRECTED RNA POLYMERASE SUBUNIT K"/>
    <property type="match status" value="1"/>
</dbReference>
<accession>A0A832TI47</accession>
<keyword evidence="2" id="KW-0804">Transcription</keyword>
<dbReference type="GO" id="GO:0006366">
    <property type="term" value="P:transcription by RNA polymerase II"/>
    <property type="evidence" value="ECO:0007669"/>
    <property type="project" value="TreeGrafter"/>
</dbReference>
<sequence length="56" mass="6235">MEDLTRFEIARIVGARALQIAMGSPVLVEVEGDEDPLEIAKREFDEGVVPVVVIRR</sequence>
<dbReference type="InterPro" id="IPR006110">
    <property type="entry name" value="Pol_omega/Rpo6/RPB6"/>
</dbReference>
<evidence type="ECO:0000313" key="3">
    <source>
        <dbReference type="EMBL" id="HII71054.1"/>
    </source>
</evidence>
<dbReference type="GO" id="GO:0042797">
    <property type="term" value="P:tRNA transcription by RNA polymerase III"/>
    <property type="evidence" value="ECO:0007669"/>
    <property type="project" value="TreeGrafter"/>
</dbReference>
<evidence type="ECO:0000313" key="4">
    <source>
        <dbReference type="Proteomes" id="UP000619545"/>
    </source>
</evidence>
<keyword evidence="1 3" id="KW-0240">DNA-directed RNA polymerase</keyword>
<dbReference type="NCBIfam" id="NF002208">
    <property type="entry name" value="PRK01099.1-3"/>
    <property type="match status" value="1"/>
</dbReference>
<dbReference type="GeneID" id="1478175"/>
<dbReference type="InterPro" id="IPR020708">
    <property type="entry name" value="DNA-dir_RNA_polK_14-18kDa_CS"/>
</dbReference>
<name>A0A832TI47_9EURY</name>
<dbReference type="Pfam" id="PF01192">
    <property type="entry name" value="RNA_pol_Rpb6"/>
    <property type="match status" value="1"/>
</dbReference>
<dbReference type="PIRSF" id="PIRSF000778">
    <property type="entry name" value="RpoK/RPB6"/>
    <property type="match status" value="1"/>
</dbReference>
<dbReference type="EMBL" id="DUJS01000005">
    <property type="protein sequence ID" value="HII71054.1"/>
    <property type="molecule type" value="Genomic_DNA"/>
</dbReference>
<dbReference type="AlphaFoldDB" id="A0A832TI47"/>
<dbReference type="InterPro" id="IPR036161">
    <property type="entry name" value="RPB6/omega-like_sf"/>
</dbReference>
<dbReference type="GO" id="GO:0003677">
    <property type="term" value="F:DNA binding"/>
    <property type="evidence" value="ECO:0007669"/>
    <property type="project" value="InterPro"/>
</dbReference>
<dbReference type="PROSITE" id="PS01111">
    <property type="entry name" value="RNA_POL_K_14KD"/>
    <property type="match status" value="1"/>
</dbReference>
<proteinExistence type="predicted"/>
<dbReference type="PANTHER" id="PTHR47227:SF5">
    <property type="entry name" value="DNA-DIRECTED RNA POLYMERASES I, II, AND III SUBUNIT RPABC2"/>
    <property type="match status" value="1"/>
</dbReference>
<comment type="caution">
    <text evidence="3">The sequence shown here is derived from an EMBL/GenBank/DDBJ whole genome shotgun (WGS) entry which is preliminary data.</text>
</comment>
<dbReference type="GO" id="GO:0006360">
    <property type="term" value="P:transcription by RNA polymerase I"/>
    <property type="evidence" value="ECO:0007669"/>
    <property type="project" value="TreeGrafter"/>
</dbReference>
<dbReference type="RefSeq" id="WP_011019948.1">
    <property type="nucleotide sequence ID" value="NZ_DUJS01000005.1"/>
</dbReference>
<dbReference type="SUPFAM" id="SSF63562">
    <property type="entry name" value="RPB6/omega subunit-like"/>
    <property type="match status" value="1"/>
</dbReference>
<dbReference type="Proteomes" id="UP000619545">
    <property type="component" value="Unassembled WGS sequence"/>
</dbReference>
<evidence type="ECO:0000256" key="2">
    <source>
        <dbReference type="ARBA" id="ARBA00023163"/>
    </source>
</evidence>
<evidence type="ECO:0000256" key="1">
    <source>
        <dbReference type="ARBA" id="ARBA00022478"/>
    </source>
</evidence>